<sequence>MNGLILVLSLICGAASIGAAVCAVLILRLLREIKAPSPTEPEKPEAEEPTDRQKSVEQGIDNLMTYDLNTMKASLKGREV</sequence>
<evidence type="ECO:0000256" key="1">
    <source>
        <dbReference type="SAM" id="MobiDB-lite"/>
    </source>
</evidence>
<dbReference type="EMBL" id="BK016019">
    <property type="protein sequence ID" value="DAF90000.1"/>
    <property type="molecule type" value="Genomic_DNA"/>
</dbReference>
<reference evidence="2" key="1">
    <citation type="journal article" date="2021" name="Proc. Natl. Acad. Sci. U.S.A.">
        <title>A Catalog of Tens of Thousands of Viruses from Human Metagenomes Reveals Hidden Associations with Chronic Diseases.</title>
        <authorList>
            <person name="Tisza M.J."/>
            <person name="Buck C.B."/>
        </authorList>
    </citation>
    <scope>NUCLEOTIDE SEQUENCE</scope>
    <source>
        <strain evidence="2">CtBCv9</strain>
    </source>
</reference>
<evidence type="ECO:0000313" key="2">
    <source>
        <dbReference type="EMBL" id="DAF90000.1"/>
    </source>
</evidence>
<protein>
    <submittedName>
        <fullName evidence="2">Uncharacterized protein</fullName>
    </submittedName>
</protein>
<proteinExistence type="predicted"/>
<accession>A0A8S5U694</accession>
<feature type="compositionally biased region" description="Basic and acidic residues" evidence="1">
    <location>
        <begin position="36"/>
        <end position="55"/>
    </location>
</feature>
<organism evidence="2">
    <name type="scientific">Myoviridae sp. ctBCv9</name>
    <dbReference type="NCBI Taxonomy" id="2825045"/>
    <lineage>
        <taxon>Viruses</taxon>
        <taxon>Duplodnaviria</taxon>
        <taxon>Heunggongvirae</taxon>
        <taxon>Uroviricota</taxon>
        <taxon>Caudoviricetes</taxon>
    </lineage>
</organism>
<feature type="region of interest" description="Disordered" evidence="1">
    <location>
        <begin position="36"/>
        <end position="59"/>
    </location>
</feature>
<name>A0A8S5U694_9CAUD</name>